<reference evidence="3 4" key="1">
    <citation type="journal article" date="2019" name="Int. J. Syst. Evol. Microbiol.">
        <title>The Global Catalogue of Microorganisms (GCM) 10K type strain sequencing project: providing services to taxonomists for standard genome sequencing and annotation.</title>
        <authorList>
            <consortium name="The Broad Institute Genomics Platform"/>
            <consortium name="The Broad Institute Genome Sequencing Center for Infectious Disease"/>
            <person name="Wu L."/>
            <person name="Ma J."/>
        </authorList>
    </citation>
    <scope>NUCLEOTIDE SEQUENCE [LARGE SCALE GENOMIC DNA]</scope>
    <source>
        <strain evidence="3 4">WLHS5</strain>
    </source>
</reference>
<dbReference type="PANTHER" id="PTHR34351">
    <property type="entry name" value="SLR1927 PROTEIN-RELATED"/>
    <property type="match status" value="1"/>
</dbReference>
<accession>A0ABD5PPQ9</accession>
<comment type="caution">
    <text evidence="3">The sequence shown here is derived from an EMBL/GenBank/DDBJ whole genome shotgun (WGS) entry which is preliminary data.</text>
</comment>
<sequence length="479" mass="50367">MRRQRRWRGAIAATIVLVIAGLADGNGVLLLGGVVPLAYVAAGALSRVRPPDEDDLALSRSVTPTPAPPGRPVTVTLTVTNESDRTLPDLRIVDGVPRDLAVLQGSPRAGTTLEPGETIEIEYVVVARRGEYAFEPPHVRVRGLGASAVTTTAPEPAGDNSLVCRLDADAPPIEETGRTRIGQLTTDRPGEGIAFHSSREHQPDDPASRINWRQYAKRGELATVNYEQQVAATVILVVDARSPNHVVAGRGRPTGVELAVYAATRALSDLLAHGHDVGVAIVGLEGDGPAGLVWLEPRSGPEQRSRALESFRLATDATTPSEIRDRNPGESMTGSERYEADRAAEQHRKLIDLAPANAQVALFSPLLDDVPIGGVETWRGAGLPTVVLSPDIVPENTASGQHAQIRRRTRLARCQAAGARTFDWRRGTPLPLIIEQAFAADAKLAGRLGAGAGGSGGGSGRDSGPTTGPVGDPSAGGDD</sequence>
<feature type="domain" description="DUF11" evidence="2">
    <location>
        <begin position="55"/>
        <end position="121"/>
    </location>
</feature>
<feature type="region of interest" description="Disordered" evidence="1">
    <location>
        <begin position="317"/>
        <end position="337"/>
    </location>
</feature>
<dbReference type="Pfam" id="PF01345">
    <property type="entry name" value="DUF11"/>
    <property type="match status" value="1"/>
</dbReference>
<evidence type="ECO:0000313" key="3">
    <source>
        <dbReference type="EMBL" id="MFC4542530.1"/>
    </source>
</evidence>
<evidence type="ECO:0000313" key="4">
    <source>
        <dbReference type="Proteomes" id="UP001595898"/>
    </source>
</evidence>
<dbReference type="RefSeq" id="WP_250140771.1">
    <property type="nucleotide sequence ID" value="NZ_JALIQP010000002.1"/>
</dbReference>
<organism evidence="3 4">
    <name type="scientific">Halosolutus amylolyticus</name>
    <dbReference type="NCBI Taxonomy" id="2932267"/>
    <lineage>
        <taxon>Archaea</taxon>
        <taxon>Methanobacteriati</taxon>
        <taxon>Methanobacteriota</taxon>
        <taxon>Stenosarchaea group</taxon>
        <taxon>Halobacteria</taxon>
        <taxon>Halobacteriales</taxon>
        <taxon>Natrialbaceae</taxon>
        <taxon>Halosolutus</taxon>
    </lineage>
</organism>
<keyword evidence="4" id="KW-1185">Reference proteome</keyword>
<dbReference type="AlphaFoldDB" id="A0ABD5PPQ9"/>
<gene>
    <name evidence="3" type="ORF">ACFO5R_11435</name>
</gene>
<evidence type="ECO:0000256" key="1">
    <source>
        <dbReference type="SAM" id="MobiDB-lite"/>
    </source>
</evidence>
<feature type="compositionally biased region" description="Gly residues" evidence="1">
    <location>
        <begin position="449"/>
        <end position="461"/>
    </location>
</feature>
<name>A0ABD5PPQ9_9EURY</name>
<feature type="region of interest" description="Disordered" evidence="1">
    <location>
        <begin position="51"/>
        <end position="71"/>
    </location>
</feature>
<dbReference type="Proteomes" id="UP001595898">
    <property type="component" value="Unassembled WGS sequence"/>
</dbReference>
<dbReference type="InterPro" id="IPR001434">
    <property type="entry name" value="OmcB-like_DUF11"/>
</dbReference>
<feature type="region of interest" description="Disordered" evidence="1">
    <location>
        <begin position="449"/>
        <end position="479"/>
    </location>
</feature>
<dbReference type="EMBL" id="JBHSFA010000007">
    <property type="protein sequence ID" value="MFC4542530.1"/>
    <property type="molecule type" value="Genomic_DNA"/>
</dbReference>
<evidence type="ECO:0000259" key="2">
    <source>
        <dbReference type="Pfam" id="PF01345"/>
    </source>
</evidence>
<protein>
    <submittedName>
        <fullName evidence="3">DUF58 domain-containing protein</fullName>
    </submittedName>
</protein>
<proteinExistence type="predicted"/>